<comment type="function">
    <text evidence="2">May be involved in the metabolism of insect hormones and in the breakdown of synthetic insecticides.</text>
</comment>
<evidence type="ECO:0000256" key="14">
    <source>
        <dbReference type="PIRSR" id="PIRSR602401-1"/>
    </source>
</evidence>
<dbReference type="InterPro" id="IPR017972">
    <property type="entry name" value="Cyt_P450_CS"/>
</dbReference>
<dbReference type="AlphaFoldDB" id="T1H1S7"/>
<dbReference type="InterPro" id="IPR002401">
    <property type="entry name" value="Cyt_P450_E_grp-I"/>
</dbReference>
<dbReference type="PRINTS" id="PR00463">
    <property type="entry name" value="EP450I"/>
</dbReference>
<dbReference type="GO" id="GO:0004497">
    <property type="term" value="F:monooxygenase activity"/>
    <property type="evidence" value="ECO:0007669"/>
    <property type="project" value="UniProtKB-KW"/>
</dbReference>
<comment type="similarity">
    <text evidence="5 15">Belongs to the cytochrome P450 family.</text>
</comment>
<comment type="cofactor">
    <cofactor evidence="1 14">
        <name>heme</name>
        <dbReference type="ChEBI" id="CHEBI:30413"/>
    </cofactor>
</comment>
<evidence type="ECO:0000256" key="1">
    <source>
        <dbReference type="ARBA" id="ARBA00001971"/>
    </source>
</evidence>
<dbReference type="PROSITE" id="PS00086">
    <property type="entry name" value="CYTOCHROME_P450"/>
    <property type="match status" value="1"/>
</dbReference>
<keyword evidence="12 15" id="KW-0503">Monooxygenase</keyword>
<keyword evidence="9" id="KW-0492">Microsome</keyword>
<feature type="binding site" description="axial binding residue" evidence="14">
    <location>
        <position position="88"/>
    </location>
    <ligand>
        <name>heme</name>
        <dbReference type="ChEBI" id="CHEBI:30413"/>
    </ligand>
    <ligandPart>
        <name>Fe</name>
        <dbReference type="ChEBI" id="CHEBI:18248"/>
    </ligandPart>
</feature>
<reference evidence="17" key="1">
    <citation type="submission" date="2013-02" db="EMBL/GenBank/DDBJ databases">
        <authorList>
            <person name="Hughes D."/>
        </authorList>
    </citation>
    <scope>NUCLEOTIDE SEQUENCE</scope>
    <source>
        <strain>Durham</strain>
        <strain evidence="17">NC isolate 2 -- Noor lab</strain>
    </source>
</reference>
<dbReference type="EnsemblMetazoa" id="MESCA010145-RA">
    <property type="protein sequence ID" value="MESCA010145-PA"/>
    <property type="gene ID" value="MESCA010145"/>
</dbReference>
<name>T1H1S7_MEGSC</name>
<keyword evidence="13" id="KW-0472">Membrane</keyword>
<sequence length="162" mass="18016">MWVQEQLSNSYISREDNALVTPFSENNEKNGSKLPNGSTIVLLLIGMGYNENNFKDPCNFMPERFLPENRSGSSPFDAVPFSAGPRNCIGQKFATMEIKAVMSRIVRNYLILPPEDGISSKGIFDLSLGESNSKERSKWDPLLGAPLTLKACNGISLRLKER</sequence>
<evidence type="ECO:0000256" key="6">
    <source>
        <dbReference type="ARBA" id="ARBA00022617"/>
    </source>
</evidence>
<dbReference type="STRING" id="36166.T1H1S7"/>
<dbReference type="InterPro" id="IPR050196">
    <property type="entry name" value="Cytochrome_P450_Monoox"/>
</dbReference>
<dbReference type="GO" id="GO:0005789">
    <property type="term" value="C:endoplasmic reticulum membrane"/>
    <property type="evidence" value="ECO:0007669"/>
    <property type="project" value="UniProtKB-SubCell"/>
</dbReference>
<keyword evidence="8" id="KW-0256">Endoplasmic reticulum</keyword>
<dbReference type="PANTHER" id="PTHR24291:SF189">
    <property type="entry name" value="CYTOCHROME P450 4C3-RELATED"/>
    <property type="match status" value="1"/>
</dbReference>
<evidence type="ECO:0000256" key="5">
    <source>
        <dbReference type="ARBA" id="ARBA00010617"/>
    </source>
</evidence>
<evidence type="ECO:0000256" key="8">
    <source>
        <dbReference type="ARBA" id="ARBA00022824"/>
    </source>
</evidence>
<dbReference type="InterPro" id="IPR036396">
    <property type="entry name" value="Cyt_P450_sf"/>
</dbReference>
<dbReference type="SUPFAM" id="SSF48264">
    <property type="entry name" value="Cytochrome P450"/>
    <property type="match status" value="1"/>
</dbReference>
<proteinExistence type="inferred from homology"/>
<keyword evidence="17" id="KW-1185">Reference proteome</keyword>
<dbReference type="EMBL" id="CAQQ02176228">
    <property type="status" value="NOT_ANNOTATED_CDS"/>
    <property type="molecule type" value="Genomic_DNA"/>
</dbReference>
<evidence type="ECO:0000256" key="3">
    <source>
        <dbReference type="ARBA" id="ARBA00004174"/>
    </source>
</evidence>
<dbReference type="GO" id="GO:0005506">
    <property type="term" value="F:iron ion binding"/>
    <property type="evidence" value="ECO:0007669"/>
    <property type="project" value="InterPro"/>
</dbReference>
<evidence type="ECO:0000256" key="9">
    <source>
        <dbReference type="ARBA" id="ARBA00022848"/>
    </source>
</evidence>
<keyword evidence="10 15" id="KW-0560">Oxidoreductase</keyword>
<dbReference type="EMBL" id="CAQQ02176227">
    <property type="status" value="NOT_ANNOTATED_CDS"/>
    <property type="molecule type" value="Genomic_DNA"/>
</dbReference>
<dbReference type="GO" id="GO:0016705">
    <property type="term" value="F:oxidoreductase activity, acting on paired donors, with incorporation or reduction of molecular oxygen"/>
    <property type="evidence" value="ECO:0007669"/>
    <property type="project" value="InterPro"/>
</dbReference>
<evidence type="ECO:0008006" key="18">
    <source>
        <dbReference type="Google" id="ProtNLM"/>
    </source>
</evidence>
<evidence type="ECO:0000256" key="11">
    <source>
        <dbReference type="ARBA" id="ARBA00023004"/>
    </source>
</evidence>
<evidence type="ECO:0000256" key="10">
    <source>
        <dbReference type="ARBA" id="ARBA00023002"/>
    </source>
</evidence>
<dbReference type="GO" id="GO:0020037">
    <property type="term" value="F:heme binding"/>
    <property type="evidence" value="ECO:0007669"/>
    <property type="project" value="InterPro"/>
</dbReference>
<evidence type="ECO:0000256" key="7">
    <source>
        <dbReference type="ARBA" id="ARBA00022723"/>
    </source>
</evidence>
<dbReference type="HOGENOM" id="CLU_1637361_0_0_1"/>
<evidence type="ECO:0000313" key="17">
    <source>
        <dbReference type="Proteomes" id="UP000015102"/>
    </source>
</evidence>
<dbReference type="InterPro" id="IPR001128">
    <property type="entry name" value="Cyt_P450"/>
</dbReference>
<accession>T1H1S7</accession>
<keyword evidence="7 14" id="KW-0479">Metal-binding</keyword>
<reference evidence="16" key="2">
    <citation type="submission" date="2015-06" db="UniProtKB">
        <authorList>
            <consortium name="EnsemblMetazoa"/>
        </authorList>
    </citation>
    <scope>IDENTIFICATION</scope>
</reference>
<protein>
    <recommendedName>
        <fullName evidence="18">Cytochrome P450</fullName>
    </recommendedName>
</protein>
<evidence type="ECO:0000256" key="2">
    <source>
        <dbReference type="ARBA" id="ARBA00003690"/>
    </source>
</evidence>
<dbReference type="PANTHER" id="PTHR24291">
    <property type="entry name" value="CYTOCHROME P450 FAMILY 4"/>
    <property type="match status" value="1"/>
</dbReference>
<evidence type="ECO:0000256" key="15">
    <source>
        <dbReference type="RuleBase" id="RU000461"/>
    </source>
</evidence>
<evidence type="ECO:0000256" key="4">
    <source>
        <dbReference type="ARBA" id="ARBA00004406"/>
    </source>
</evidence>
<dbReference type="Pfam" id="PF00067">
    <property type="entry name" value="p450"/>
    <property type="match status" value="1"/>
</dbReference>
<evidence type="ECO:0000256" key="13">
    <source>
        <dbReference type="ARBA" id="ARBA00023136"/>
    </source>
</evidence>
<evidence type="ECO:0000313" key="16">
    <source>
        <dbReference type="EnsemblMetazoa" id="MESCA010145-PA"/>
    </source>
</evidence>
<dbReference type="Proteomes" id="UP000015102">
    <property type="component" value="Unassembled WGS sequence"/>
</dbReference>
<evidence type="ECO:0000256" key="12">
    <source>
        <dbReference type="ARBA" id="ARBA00023033"/>
    </source>
</evidence>
<keyword evidence="6 14" id="KW-0349">Heme</keyword>
<keyword evidence="11 14" id="KW-0408">Iron</keyword>
<dbReference type="Gene3D" id="1.10.630.10">
    <property type="entry name" value="Cytochrome P450"/>
    <property type="match status" value="1"/>
</dbReference>
<comment type="subcellular location">
    <subcellularLocation>
        <location evidence="4">Endoplasmic reticulum membrane</location>
        <topology evidence="4">Peripheral membrane protein</topology>
    </subcellularLocation>
    <subcellularLocation>
        <location evidence="3">Microsome membrane</location>
        <topology evidence="3">Peripheral membrane protein</topology>
    </subcellularLocation>
</comment>
<organism evidence="16 17">
    <name type="scientific">Megaselia scalaris</name>
    <name type="common">Humpbacked fly</name>
    <name type="synonym">Phora scalaris</name>
    <dbReference type="NCBI Taxonomy" id="36166"/>
    <lineage>
        <taxon>Eukaryota</taxon>
        <taxon>Metazoa</taxon>
        <taxon>Ecdysozoa</taxon>
        <taxon>Arthropoda</taxon>
        <taxon>Hexapoda</taxon>
        <taxon>Insecta</taxon>
        <taxon>Pterygota</taxon>
        <taxon>Neoptera</taxon>
        <taxon>Endopterygota</taxon>
        <taxon>Diptera</taxon>
        <taxon>Brachycera</taxon>
        <taxon>Muscomorpha</taxon>
        <taxon>Platypezoidea</taxon>
        <taxon>Phoridae</taxon>
        <taxon>Megaseliini</taxon>
        <taxon>Megaselia</taxon>
    </lineage>
</organism>